<dbReference type="GO" id="GO:0045820">
    <property type="term" value="P:negative regulation of glycolytic process"/>
    <property type="evidence" value="ECO:0007669"/>
    <property type="project" value="TreeGrafter"/>
</dbReference>
<keyword evidence="1" id="KW-0378">Hydrolase</keyword>
<dbReference type="CDD" id="cd07067">
    <property type="entry name" value="HP_PGM_like"/>
    <property type="match status" value="1"/>
</dbReference>
<dbReference type="GO" id="GO:0043456">
    <property type="term" value="P:regulation of pentose-phosphate shunt"/>
    <property type="evidence" value="ECO:0007669"/>
    <property type="project" value="TreeGrafter"/>
</dbReference>
<dbReference type="Pfam" id="PF00300">
    <property type="entry name" value="His_Phos_1"/>
    <property type="match status" value="1"/>
</dbReference>
<proteinExistence type="predicted"/>
<dbReference type="InterPro" id="IPR013078">
    <property type="entry name" value="His_Pase_superF_clade-1"/>
</dbReference>
<dbReference type="InterPro" id="IPR001345">
    <property type="entry name" value="PG/BPGM_mutase_AS"/>
</dbReference>
<dbReference type="GO" id="GO:0004331">
    <property type="term" value="F:fructose-2,6-bisphosphate 2-phosphatase activity"/>
    <property type="evidence" value="ECO:0007669"/>
    <property type="project" value="TreeGrafter"/>
</dbReference>
<gene>
    <name evidence="2" type="ORF">UFOPK4098_01600</name>
</gene>
<dbReference type="PANTHER" id="PTHR46517">
    <property type="entry name" value="FRUCTOSE-2,6-BISPHOSPHATASE TIGAR"/>
    <property type="match status" value="1"/>
</dbReference>
<evidence type="ECO:0000313" key="2">
    <source>
        <dbReference type="EMBL" id="CAB5031554.1"/>
    </source>
</evidence>
<dbReference type="InterPro" id="IPR029033">
    <property type="entry name" value="His_PPase_superfam"/>
</dbReference>
<dbReference type="AlphaFoldDB" id="A0A6J7RRZ9"/>
<evidence type="ECO:0000256" key="1">
    <source>
        <dbReference type="ARBA" id="ARBA00022801"/>
    </source>
</evidence>
<name>A0A6J7RRZ9_9ZZZZ</name>
<dbReference type="PROSITE" id="PS00175">
    <property type="entry name" value="PG_MUTASE"/>
    <property type="match status" value="1"/>
</dbReference>
<dbReference type="SUPFAM" id="SSF53254">
    <property type="entry name" value="Phosphoglycerate mutase-like"/>
    <property type="match status" value="1"/>
</dbReference>
<dbReference type="SMART" id="SM00855">
    <property type="entry name" value="PGAM"/>
    <property type="match status" value="1"/>
</dbReference>
<dbReference type="PANTHER" id="PTHR46517:SF1">
    <property type="entry name" value="FRUCTOSE-2,6-BISPHOSPHATASE TIGAR"/>
    <property type="match status" value="1"/>
</dbReference>
<protein>
    <submittedName>
        <fullName evidence="2">Unannotated protein</fullName>
    </submittedName>
</protein>
<dbReference type="GO" id="GO:0005829">
    <property type="term" value="C:cytosol"/>
    <property type="evidence" value="ECO:0007669"/>
    <property type="project" value="TreeGrafter"/>
</dbReference>
<reference evidence="2" key="1">
    <citation type="submission" date="2020-05" db="EMBL/GenBank/DDBJ databases">
        <authorList>
            <person name="Chiriac C."/>
            <person name="Salcher M."/>
            <person name="Ghai R."/>
            <person name="Kavagutti S V."/>
        </authorList>
    </citation>
    <scope>NUCLEOTIDE SEQUENCE</scope>
</reference>
<dbReference type="InterPro" id="IPR051695">
    <property type="entry name" value="Phosphoglycerate_Mutase"/>
</dbReference>
<organism evidence="2">
    <name type="scientific">freshwater metagenome</name>
    <dbReference type="NCBI Taxonomy" id="449393"/>
    <lineage>
        <taxon>unclassified sequences</taxon>
        <taxon>metagenomes</taxon>
        <taxon>ecological metagenomes</taxon>
    </lineage>
</organism>
<accession>A0A6J7RRZ9</accession>
<sequence>MAERLLTLVRHGQTAANAQNLLQGHVNHPLDDIGRAQVSLLGGALQKIAPVDRIIASPLLRAQQTAQAITQGLTRSIEVETDPRWIELNYGDFDGQPVSSVSAQQWATWRTDEHFRPPHGETLAELSVRVHEAIEDLLNNTEHSHIVVVSHVSPIKAAVAWALGVGVNVSWRTALDRASMTTVRLDAKHPALKTFNVTL</sequence>
<dbReference type="EMBL" id="CAFBPN010000156">
    <property type="protein sequence ID" value="CAB5031554.1"/>
    <property type="molecule type" value="Genomic_DNA"/>
</dbReference>
<dbReference type="Gene3D" id="3.40.50.1240">
    <property type="entry name" value="Phosphoglycerate mutase-like"/>
    <property type="match status" value="1"/>
</dbReference>